<evidence type="ECO:0000313" key="8">
    <source>
        <dbReference type="Proteomes" id="UP000215902"/>
    </source>
</evidence>
<feature type="region of interest" description="Disordered" evidence="4">
    <location>
        <begin position="178"/>
        <end position="209"/>
    </location>
</feature>
<dbReference type="Pfam" id="PF00178">
    <property type="entry name" value="Ets"/>
    <property type="match status" value="1"/>
</dbReference>
<dbReference type="AlphaFoldDB" id="A0A267DPH2"/>
<dbReference type="GO" id="GO:0005634">
    <property type="term" value="C:nucleus"/>
    <property type="evidence" value="ECO:0007669"/>
    <property type="project" value="UniProtKB-SubCell"/>
</dbReference>
<accession>A0A267DPH2</accession>
<feature type="region of interest" description="Disordered" evidence="4">
    <location>
        <begin position="240"/>
        <end position="275"/>
    </location>
</feature>
<name>A0A267DPH2_9PLAT</name>
<dbReference type="PROSITE" id="PS00346">
    <property type="entry name" value="ETS_DOMAIN_2"/>
    <property type="match status" value="1"/>
</dbReference>
<dbReference type="Gene3D" id="1.10.10.10">
    <property type="entry name" value="Winged helix-like DNA-binding domain superfamily/Winged helix DNA-binding domain"/>
    <property type="match status" value="1"/>
</dbReference>
<dbReference type="InterPro" id="IPR036390">
    <property type="entry name" value="WH_DNA-bd_sf"/>
</dbReference>
<dbReference type="SMART" id="SM00413">
    <property type="entry name" value="ETS"/>
    <property type="match status" value="1"/>
</dbReference>
<dbReference type="STRING" id="282301.A0A267DPH2"/>
<sequence>MRGSCNGADLLSAGSCDDDVWDLLPGSVGSGGGDGSGGGCVVSVSLLNSSTESFLDDIENSDALMIEDVNQALDDWLRSPTAGSPDFSQTVGTSASAETASASAIPTAASTVACSDAAETSSLGSIVEGDDLDEAIDYEVLRIKQSLEHGCSRSQLNSGSNQFGSGQESLFRRLRLKATTRDQSGTQKAGVTSSTGAASWPAQQQPQFAVPASTALPDQPACYGLLDEVTDPPMQLALKGLHQQQQRNSDSSEPQQQRQPQAQQRRHTHTRIKTAHRPLNCDRIEILGATTDSASLASASTAARQSQQPAQQQRQSCLEFLPEDLQLIQCTRRRRDGSNGSGGGGCGGGGGQTYLWEFLLDLLQNPRYSPRFIRWLDRDRGVFKLVDSRAVSRLWGMLKNKPDMTYETMGRALRYYYARGILNKVDGQRLVYQFANLKKICDG</sequence>
<evidence type="ECO:0000256" key="4">
    <source>
        <dbReference type="SAM" id="MobiDB-lite"/>
    </source>
</evidence>
<comment type="similarity">
    <text evidence="1 3">Belongs to the ETS family.</text>
</comment>
<proteinExistence type="inferred from homology"/>
<dbReference type="GO" id="GO:0043565">
    <property type="term" value="F:sequence-specific DNA binding"/>
    <property type="evidence" value="ECO:0007669"/>
    <property type="project" value="InterPro"/>
</dbReference>
<evidence type="ECO:0000256" key="2">
    <source>
        <dbReference type="ARBA" id="ARBA00023125"/>
    </source>
</evidence>
<dbReference type="FunFam" id="1.10.10.10:FF:001336">
    <property type="entry name" value="Epithelium specific ets factor 3, ese3, putative"/>
    <property type="match status" value="1"/>
</dbReference>
<evidence type="ECO:0000256" key="1">
    <source>
        <dbReference type="ARBA" id="ARBA00005562"/>
    </source>
</evidence>
<keyword evidence="3" id="KW-0539">Nucleus</keyword>
<gene>
    <name evidence="7" type="ORF">BOX15_Mlig000522g5</name>
    <name evidence="6" type="ORF">BOX15_Mlig001258g1</name>
</gene>
<feature type="compositionally biased region" description="Basic residues" evidence="4">
    <location>
        <begin position="264"/>
        <end position="275"/>
    </location>
</feature>
<evidence type="ECO:0000313" key="6">
    <source>
        <dbReference type="EMBL" id="PAA50574.1"/>
    </source>
</evidence>
<dbReference type="InterPro" id="IPR036388">
    <property type="entry name" value="WH-like_DNA-bd_sf"/>
</dbReference>
<dbReference type="PANTHER" id="PTHR11849:SF191">
    <property type="entry name" value="ECDYSONE-INDUCED PROTEIN 74EF ISOFORM B"/>
    <property type="match status" value="1"/>
</dbReference>
<dbReference type="GO" id="GO:0000981">
    <property type="term" value="F:DNA-binding transcription factor activity, RNA polymerase II-specific"/>
    <property type="evidence" value="ECO:0007669"/>
    <property type="project" value="TreeGrafter"/>
</dbReference>
<dbReference type="PRINTS" id="PR00454">
    <property type="entry name" value="ETSDOMAIN"/>
</dbReference>
<comment type="subcellular location">
    <subcellularLocation>
        <location evidence="3">Nucleus</location>
    </subcellularLocation>
</comment>
<feature type="compositionally biased region" description="Low complexity" evidence="4">
    <location>
        <begin position="254"/>
        <end position="263"/>
    </location>
</feature>
<keyword evidence="8" id="KW-1185">Reference proteome</keyword>
<dbReference type="Proteomes" id="UP000215902">
    <property type="component" value="Unassembled WGS sequence"/>
</dbReference>
<dbReference type="PROSITE" id="PS00345">
    <property type="entry name" value="ETS_DOMAIN_1"/>
    <property type="match status" value="1"/>
</dbReference>
<feature type="domain" description="ETS" evidence="5">
    <location>
        <begin position="353"/>
        <end position="435"/>
    </location>
</feature>
<keyword evidence="2 3" id="KW-0238">DNA-binding</keyword>
<feature type="compositionally biased region" description="Polar residues" evidence="4">
    <location>
        <begin position="242"/>
        <end position="253"/>
    </location>
</feature>
<evidence type="ECO:0000259" key="5">
    <source>
        <dbReference type="PROSITE" id="PS50061"/>
    </source>
</evidence>
<organism evidence="6 8">
    <name type="scientific">Macrostomum lignano</name>
    <dbReference type="NCBI Taxonomy" id="282301"/>
    <lineage>
        <taxon>Eukaryota</taxon>
        <taxon>Metazoa</taxon>
        <taxon>Spiralia</taxon>
        <taxon>Lophotrochozoa</taxon>
        <taxon>Platyhelminthes</taxon>
        <taxon>Rhabditophora</taxon>
        <taxon>Macrostomorpha</taxon>
        <taxon>Macrostomida</taxon>
        <taxon>Macrostomidae</taxon>
        <taxon>Macrostomum</taxon>
    </lineage>
</organism>
<evidence type="ECO:0000313" key="7">
    <source>
        <dbReference type="EMBL" id="PAA92899.1"/>
    </source>
</evidence>
<dbReference type="InterPro" id="IPR000418">
    <property type="entry name" value="Ets_dom"/>
</dbReference>
<dbReference type="EMBL" id="NIVC01003606">
    <property type="protein sequence ID" value="PAA50574.1"/>
    <property type="molecule type" value="Genomic_DNA"/>
</dbReference>
<dbReference type="GO" id="GO:0030154">
    <property type="term" value="P:cell differentiation"/>
    <property type="evidence" value="ECO:0007669"/>
    <property type="project" value="TreeGrafter"/>
</dbReference>
<dbReference type="OrthoDB" id="8196042at2759"/>
<dbReference type="EMBL" id="NIVC01000037">
    <property type="protein sequence ID" value="PAA92899.1"/>
    <property type="molecule type" value="Genomic_DNA"/>
</dbReference>
<reference evidence="6 8" key="1">
    <citation type="submission" date="2017-06" db="EMBL/GenBank/DDBJ databases">
        <title>A platform for efficient transgenesis in Macrostomum lignano, a flatworm model organism for stem cell research.</title>
        <authorList>
            <person name="Berezikov E."/>
        </authorList>
    </citation>
    <scope>NUCLEOTIDE SEQUENCE [LARGE SCALE GENOMIC DNA]</scope>
    <source>
        <strain evidence="6">DV1</strain>
        <tissue evidence="6">Whole organism</tissue>
    </source>
</reference>
<dbReference type="PROSITE" id="PS50061">
    <property type="entry name" value="ETS_DOMAIN_3"/>
    <property type="match status" value="1"/>
</dbReference>
<dbReference type="PANTHER" id="PTHR11849">
    <property type="entry name" value="ETS"/>
    <property type="match status" value="1"/>
</dbReference>
<dbReference type="InterPro" id="IPR046328">
    <property type="entry name" value="ETS_fam"/>
</dbReference>
<comment type="caution">
    <text evidence="6">The sequence shown here is derived from an EMBL/GenBank/DDBJ whole genome shotgun (WGS) entry which is preliminary data.</text>
</comment>
<protein>
    <recommendedName>
        <fullName evidence="5">ETS domain-containing protein</fullName>
    </recommendedName>
</protein>
<evidence type="ECO:0000256" key="3">
    <source>
        <dbReference type="RuleBase" id="RU004019"/>
    </source>
</evidence>
<dbReference type="SUPFAM" id="SSF46785">
    <property type="entry name" value="Winged helix' DNA-binding domain"/>
    <property type="match status" value="1"/>
</dbReference>
<feature type="compositionally biased region" description="Polar residues" evidence="4">
    <location>
        <begin position="181"/>
        <end position="197"/>
    </location>
</feature>